<sequence length="242" mass="25011">MSGGAGPAAEVDAIGGFFALRTGTQHTVPADGPAATLAAVYAGDDGPLDRRIDRVAARLGIEERRVAASIAHLGLAARLWSVALGHAALHGTLPALHPADLRWSPDHSSPDDLLLTDPHSLPASVETIRRTVQDGHLVPLAAALRRSTRISPGLLRGNAGSALAGAVREIDTWAARTGRPEAAARARDLAGELFARPGLAGTVHGPRMRRRSCCLYYRAGGGLCGDCVFDTPPAAARPTGSG</sequence>
<dbReference type="InterPro" id="IPR024726">
    <property type="entry name" value="FhuF_C"/>
</dbReference>
<dbReference type="Proteomes" id="UP000005940">
    <property type="component" value="Chromosome"/>
</dbReference>
<dbReference type="Pfam" id="PF11575">
    <property type="entry name" value="FhuF_C"/>
    <property type="match status" value="1"/>
</dbReference>
<keyword evidence="3" id="KW-1185">Reference proteome</keyword>
<proteinExistence type="predicted"/>
<protein>
    <submittedName>
        <fullName evidence="2">Ferric iron reductase</fullName>
    </submittedName>
</protein>
<accession>A0A7G3U786</accession>
<feature type="domain" description="Ferric siderophore reductase C-terminal" evidence="1">
    <location>
        <begin position="210"/>
        <end position="228"/>
    </location>
</feature>
<evidence type="ECO:0000313" key="2">
    <source>
        <dbReference type="EMBL" id="QKM66233.1"/>
    </source>
</evidence>
<dbReference type="GO" id="GO:0051537">
    <property type="term" value="F:2 iron, 2 sulfur cluster binding"/>
    <property type="evidence" value="ECO:0007669"/>
    <property type="project" value="InterPro"/>
</dbReference>
<name>A0A7G3U786_STRT9</name>
<evidence type="ECO:0000259" key="1">
    <source>
        <dbReference type="Pfam" id="PF11575"/>
    </source>
</evidence>
<dbReference type="AlphaFoldDB" id="A0A7G3U786"/>
<evidence type="ECO:0000313" key="3">
    <source>
        <dbReference type="Proteomes" id="UP000005940"/>
    </source>
</evidence>
<reference evidence="2 3" key="1">
    <citation type="journal article" date="2012" name="J. Bacteriol.">
        <title>Draft genome of Streptomyces tsukubaensis NRRL 18488, the producer of the clinically important immunosuppressant tacrolimus (FK506).</title>
        <authorList>
            <person name="Barreiro C."/>
            <person name="Prieto C."/>
            <person name="Sola-Landa A."/>
            <person name="Solera E."/>
            <person name="Martinez-Castro M."/>
            <person name="Perez-Redondo R."/>
            <person name="Garcia-Estrada C."/>
            <person name="Aparicio J.F."/>
            <person name="Fernandez-Martinez L.T."/>
            <person name="Santos-Aberturas J."/>
            <person name="Salehi-Najafabadi Z."/>
            <person name="Rodriguez-Garcia A."/>
            <person name="Tauch A."/>
            <person name="Martin J.F."/>
        </authorList>
    </citation>
    <scope>NUCLEOTIDE SEQUENCE [LARGE SCALE GENOMIC DNA]</scope>
    <source>
        <strain evidence="3">DSM 42081 / NBRC 108919 / NRRL 18488 / 9993</strain>
    </source>
</reference>
<organism evidence="2 3">
    <name type="scientific">Streptomyces tsukubensis (strain DSM 42081 / NBRC 108919 / NRRL 18488 / 9993)</name>
    <dbReference type="NCBI Taxonomy" id="1114943"/>
    <lineage>
        <taxon>Bacteria</taxon>
        <taxon>Bacillati</taxon>
        <taxon>Actinomycetota</taxon>
        <taxon>Actinomycetes</taxon>
        <taxon>Kitasatosporales</taxon>
        <taxon>Streptomycetaceae</taxon>
        <taxon>Streptomyces</taxon>
    </lineage>
</organism>
<gene>
    <name evidence="2" type="ORF">STSU_002665</name>
</gene>
<dbReference type="EMBL" id="CP029159">
    <property type="protein sequence ID" value="QKM66233.1"/>
    <property type="molecule type" value="Genomic_DNA"/>
</dbReference>
<dbReference type="RefSeq" id="WP_130584789.1">
    <property type="nucleotide sequence ID" value="NZ_CP029159.1"/>
</dbReference>